<feature type="compositionally biased region" description="Basic and acidic residues" evidence="1">
    <location>
        <begin position="175"/>
        <end position="189"/>
    </location>
</feature>
<gene>
    <name evidence="2" type="ORF">RRG08_027752</name>
</gene>
<evidence type="ECO:0000313" key="2">
    <source>
        <dbReference type="EMBL" id="KAK3765111.1"/>
    </source>
</evidence>
<feature type="compositionally biased region" description="Polar residues" evidence="1">
    <location>
        <begin position="8"/>
        <end position="17"/>
    </location>
</feature>
<sequence length="266" mass="29081">MRNDGLGQASNKTGRNTTQREREEKRILSGRDKTVPCFQAESSQVGRTTALTRDWDHLDLVAVTTNSKTTEKPKRGSRSSEALVGSGSRVEQQETITTACHHSRWDGTRMGLYGCAKALHELNHLQGCYTRQVASIAARDGRSYVPVAPDQGINTLKQPDRSSSICRAARPLQDLRKQSSETRRTDRQVESISGVRSLPAGRAGSCGQVHCTRDVPRWQGTGPSYSYSSTGEAIGDLGAYALWAGYNCIVLDREHTPLAASSALDF</sequence>
<organism evidence="2 3">
    <name type="scientific">Elysia crispata</name>
    <name type="common">lettuce slug</name>
    <dbReference type="NCBI Taxonomy" id="231223"/>
    <lineage>
        <taxon>Eukaryota</taxon>
        <taxon>Metazoa</taxon>
        <taxon>Spiralia</taxon>
        <taxon>Lophotrochozoa</taxon>
        <taxon>Mollusca</taxon>
        <taxon>Gastropoda</taxon>
        <taxon>Heterobranchia</taxon>
        <taxon>Euthyneura</taxon>
        <taxon>Panpulmonata</taxon>
        <taxon>Sacoglossa</taxon>
        <taxon>Placobranchoidea</taxon>
        <taxon>Plakobranchidae</taxon>
        <taxon>Elysia</taxon>
    </lineage>
</organism>
<dbReference type="AlphaFoldDB" id="A0AAE0ZA18"/>
<accession>A0AAE0ZA18</accession>
<comment type="caution">
    <text evidence="2">The sequence shown here is derived from an EMBL/GenBank/DDBJ whole genome shotgun (WGS) entry which is preliminary data.</text>
</comment>
<evidence type="ECO:0000313" key="3">
    <source>
        <dbReference type="Proteomes" id="UP001283361"/>
    </source>
</evidence>
<feature type="region of interest" description="Disordered" evidence="1">
    <location>
        <begin position="66"/>
        <end position="90"/>
    </location>
</feature>
<proteinExistence type="predicted"/>
<name>A0AAE0ZA18_9GAST</name>
<protein>
    <submittedName>
        <fullName evidence="2">Uncharacterized protein</fullName>
    </submittedName>
</protein>
<keyword evidence="3" id="KW-1185">Reference proteome</keyword>
<reference evidence="2" key="1">
    <citation type="journal article" date="2023" name="G3 (Bethesda)">
        <title>A reference genome for the long-term kleptoplast-retaining sea slug Elysia crispata morphotype clarki.</title>
        <authorList>
            <person name="Eastman K.E."/>
            <person name="Pendleton A.L."/>
            <person name="Shaikh M.A."/>
            <person name="Suttiyut T."/>
            <person name="Ogas R."/>
            <person name="Tomko P."/>
            <person name="Gavelis G."/>
            <person name="Widhalm J.R."/>
            <person name="Wisecaver J.H."/>
        </authorList>
    </citation>
    <scope>NUCLEOTIDE SEQUENCE</scope>
    <source>
        <strain evidence="2">ECLA1</strain>
    </source>
</reference>
<feature type="region of interest" description="Disordered" evidence="1">
    <location>
        <begin position="1"/>
        <end position="33"/>
    </location>
</feature>
<evidence type="ECO:0000256" key="1">
    <source>
        <dbReference type="SAM" id="MobiDB-lite"/>
    </source>
</evidence>
<dbReference type="Proteomes" id="UP001283361">
    <property type="component" value="Unassembled WGS sequence"/>
</dbReference>
<dbReference type="EMBL" id="JAWDGP010004345">
    <property type="protein sequence ID" value="KAK3765111.1"/>
    <property type="molecule type" value="Genomic_DNA"/>
</dbReference>
<feature type="compositionally biased region" description="Basic and acidic residues" evidence="1">
    <location>
        <begin position="18"/>
        <end position="33"/>
    </location>
</feature>
<feature type="region of interest" description="Disordered" evidence="1">
    <location>
        <begin position="175"/>
        <end position="194"/>
    </location>
</feature>